<evidence type="ECO:0000256" key="3">
    <source>
        <dbReference type="ARBA" id="ARBA00004892"/>
    </source>
</evidence>
<sequence>MKLTLRWFGTGYDSVTLEQIRQIPGVKGVITTLYDVPAGDEWPLERIQALKEEVESYGLKILGIESVNVHDAIKAGLPERDRYIENYIKTLERLAACDIRLVCYNFMPVFDWVRSDLAKPREDGTTVLSYEQSVIDRIEPTRIFSRMDSGSNGFILPGWEPERLADIRKLFELYSDVDDQKLFEHMVYFLKAVMPTCEKYDIMMAVHPDDPAWPVFGLPRIVTNLENLNKLFDAVGSPCNGVTLCTGSLGSNPENNIPEIIRSLKGRIFFAHVRNLKHQGPRSFDEAAHLSEDGSLDMFEIMKAFYDIGFDGPFRPDHGRAIWGEKAMPGYGLFDRALGATYLNGLWEAISKMDRLSRASFPGNR</sequence>
<name>A0A1M6B3C8_9FIRM</name>
<evidence type="ECO:0000256" key="4">
    <source>
        <dbReference type="ARBA" id="ARBA00007389"/>
    </source>
</evidence>
<evidence type="ECO:0000256" key="9">
    <source>
        <dbReference type="HAMAP-Rule" id="MF_00106"/>
    </source>
</evidence>
<dbReference type="PANTHER" id="PTHR30387">
    <property type="entry name" value="MANNONATE DEHYDRATASE"/>
    <property type="match status" value="1"/>
</dbReference>
<dbReference type="GO" id="GO:0030145">
    <property type="term" value="F:manganese ion binding"/>
    <property type="evidence" value="ECO:0007669"/>
    <property type="project" value="TreeGrafter"/>
</dbReference>
<dbReference type="AlphaFoldDB" id="A0A1M6B3C8"/>
<accession>A0A1M6B3C8</accession>
<dbReference type="RefSeq" id="WP_149677455.1">
    <property type="nucleotide sequence ID" value="NZ_DAONMB010000140.1"/>
</dbReference>
<comment type="catalytic activity">
    <reaction evidence="1 9">
        <text>D-mannonate = 2-dehydro-3-deoxy-D-gluconate + H2O</text>
        <dbReference type="Rhea" id="RHEA:20097"/>
        <dbReference type="ChEBI" id="CHEBI:15377"/>
        <dbReference type="ChEBI" id="CHEBI:17767"/>
        <dbReference type="ChEBI" id="CHEBI:57990"/>
        <dbReference type="EC" id="4.2.1.8"/>
    </reaction>
</comment>
<dbReference type="EMBL" id="FQZP01000002">
    <property type="protein sequence ID" value="SHI42963.1"/>
    <property type="molecule type" value="Genomic_DNA"/>
</dbReference>
<dbReference type="OrthoDB" id="9780250at2"/>
<organism evidence="10 11">
    <name type="scientific">Thermoclostridium caenicola</name>
    <dbReference type="NCBI Taxonomy" id="659425"/>
    <lineage>
        <taxon>Bacteria</taxon>
        <taxon>Bacillati</taxon>
        <taxon>Bacillota</taxon>
        <taxon>Clostridia</taxon>
        <taxon>Eubacteriales</taxon>
        <taxon>Oscillospiraceae</taxon>
        <taxon>Thermoclostridium</taxon>
    </lineage>
</organism>
<evidence type="ECO:0000313" key="11">
    <source>
        <dbReference type="Proteomes" id="UP000324781"/>
    </source>
</evidence>
<dbReference type="SUPFAM" id="SSF51658">
    <property type="entry name" value="Xylose isomerase-like"/>
    <property type="match status" value="1"/>
</dbReference>
<dbReference type="HAMAP" id="MF_00106">
    <property type="entry name" value="UxuA"/>
    <property type="match status" value="1"/>
</dbReference>
<evidence type="ECO:0000256" key="8">
    <source>
        <dbReference type="ARBA" id="ARBA00023239"/>
    </source>
</evidence>
<keyword evidence="6 9" id="KW-0408">Iron</keyword>
<dbReference type="PIRSF" id="PIRSF016049">
    <property type="entry name" value="Man_dehyd"/>
    <property type="match status" value="1"/>
</dbReference>
<keyword evidence="7 9" id="KW-0464">Manganese</keyword>
<comment type="cofactor">
    <cofactor evidence="9">
        <name>Fe(2+)</name>
        <dbReference type="ChEBI" id="CHEBI:29033"/>
    </cofactor>
    <cofactor evidence="9">
        <name>Mn(2+)</name>
        <dbReference type="ChEBI" id="CHEBI:29035"/>
    </cofactor>
</comment>
<reference evidence="10 11" key="1">
    <citation type="submission" date="2016-11" db="EMBL/GenBank/DDBJ databases">
        <authorList>
            <person name="Varghese N."/>
            <person name="Submissions S."/>
        </authorList>
    </citation>
    <scope>NUCLEOTIDE SEQUENCE [LARGE SCALE GENOMIC DNA]</scope>
    <source>
        <strain evidence="10 11">DSM 19027</strain>
    </source>
</reference>
<dbReference type="Gene3D" id="3.20.20.150">
    <property type="entry name" value="Divalent-metal-dependent TIM barrel enzymes"/>
    <property type="match status" value="1"/>
</dbReference>
<keyword evidence="8 9" id="KW-0456">Lyase</keyword>
<dbReference type="InterPro" id="IPR036237">
    <property type="entry name" value="Xyl_isomerase-like_sf"/>
</dbReference>
<comment type="similarity">
    <text evidence="4 9">Belongs to the mannonate dehydratase family.</text>
</comment>
<evidence type="ECO:0000313" key="10">
    <source>
        <dbReference type="EMBL" id="SHI42963.1"/>
    </source>
</evidence>
<evidence type="ECO:0000256" key="5">
    <source>
        <dbReference type="ARBA" id="ARBA00012927"/>
    </source>
</evidence>
<dbReference type="GO" id="GO:0008198">
    <property type="term" value="F:ferrous iron binding"/>
    <property type="evidence" value="ECO:0007669"/>
    <property type="project" value="TreeGrafter"/>
</dbReference>
<comment type="pathway">
    <text evidence="3 9">Carbohydrate metabolism; pentose and glucuronate interconversion.</text>
</comment>
<protein>
    <recommendedName>
        <fullName evidence="5 9">Mannonate dehydratase</fullName>
        <ecNumber evidence="5 9">4.2.1.8</ecNumber>
    </recommendedName>
    <alternativeName>
        <fullName evidence="9">D-mannonate hydro-lyase</fullName>
    </alternativeName>
</protein>
<dbReference type="Proteomes" id="UP000324781">
    <property type="component" value="Unassembled WGS sequence"/>
</dbReference>
<dbReference type="PANTHER" id="PTHR30387:SF2">
    <property type="entry name" value="MANNONATE DEHYDRATASE"/>
    <property type="match status" value="1"/>
</dbReference>
<evidence type="ECO:0000256" key="1">
    <source>
        <dbReference type="ARBA" id="ARBA00001794"/>
    </source>
</evidence>
<dbReference type="GO" id="GO:0008927">
    <property type="term" value="F:mannonate dehydratase activity"/>
    <property type="evidence" value="ECO:0007669"/>
    <property type="project" value="UniProtKB-UniRule"/>
</dbReference>
<dbReference type="NCBIfam" id="NF003027">
    <property type="entry name" value="PRK03906.1"/>
    <property type="match status" value="1"/>
</dbReference>
<dbReference type="GO" id="GO:0042840">
    <property type="term" value="P:D-glucuronate catabolic process"/>
    <property type="evidence" value="ECO:0007669"/>
    <property type="project" value="TreeGrafter"/>
</dbReference>
<keyword evidence="11" id="KW-1185">Reference proteome</keyword>
<dbReference type="InterPro" id="IPR004628">
    <property type="entry name" value="Man_deHydtase"/>
</dbReference>
<evidence type="ECO:0000256" key="2">
    <source>
        <dbReference type="ARBA" id="ARBA00002713"/>
    </source>
</evidence>
<dbReference type="UniPathway" id="UPA00246"/>
<proteinExistence type="inferred from homology"/>
<dbReference type="NCBIfam" id="TIGR00695">
    <property type="entry name" value="uxuA"/>
    <property type="match status" value="1"/>
</dbReference>
<dbReference type="Pfam" id="PF03786">
    <property type="entry name" value="UxuA"/>
    <property type="match status" value="1"/>
</dbReference>
<evidence type="ECO:0000256" key="7">
    <source>
        <dbReference type="ARBA" id="ARBA00023211"/>
    </source>
</evidence>
<comment type="function">
    <text evidence="2 9">Catalyzes the dehydration of D-mannonate.</text>
</comment>
<evidence type="ECO:0000256" key="6">
    <source>
        <dbReference type="ARBA" id="ARBA00023004"/>
    </source>
</evidence>
<gene>
    <name evidence="9" type="primary">uxuA</name>
    <name evidence="10" type="ORF">SAMN05444373_100246</name>
</gene>
<dbReference type="EC" id="4.2.1.8" evidence="5 9"/>